<feature type="transmembrane region" description="Helical" evidence="1">
    <location>
        <begin position="207"/>
        <end position="225"/>
    </location>
</feature>
<reference evidence="2 3" key="1">
    <citation type="submission" date="2017-05" db="EMBL/GenBank/DDBJ databases">
        <authorList>
            <person name="Song R."/>
            <person name="Chenine A.L."/>
            <person name="Ruprecht R.M."/>
        </authorList>
    </citation>
    <scope>NUCLEOTIDE SEQUENCE [LARGE SCALE GENOMIC DNA]</scope>
    <source>
        <strain evidence="2 3">CECT 8898</strain>
    </source>
</reference>
<dbReference type="InterPro" id="IPR046575">
    <property type="entry name" value="DUF6635"/>
</dbReference>
<dbReference type="OrthoDB" id="9342581at2"/>
<dbReference type="Proteomes" id="UP000207598">
    <property type="component" value="Unassembled WGS sequence"/>
</dbReference>
<organism evidence="2 3">
    <name type="scientific">Maliponia aquimaris</name>
    <dbReference type="NCBI Taxonomy" id="1673631"/>
    <lineage>
        <taxon>Bacteria</taxon>
        <taxon>Pseudomonadati</taxon>
        <taxon>Pseudomonadota</taxon>
        <taxon>Alphaproteobacteria</taxon>
        <taxon>Rhodobacterales</taxon>
        <taxon>Paracoccaceae</taxon>
        <taxon>Maliponia</taxon>
    </lineage>
</organism>
<dbReference type="Pfam" id="PF20340">
    <property type="entry name" value="DUF6635"/>
    <property type="match status" value="2"/>
</dbReference>
<dbReference type="EMBL" id="FXYF01000007">
    <property type="protein sequence ID" value="SMX43939.1"/>
    <property type="molecule type" value="Genomic_DNA"/>
</dbReference>
<gene>
    <name evidence="2" type="ORF">MAA8898_02940</name>
</gene>
<keyword evidence="1" id="KW-0812">Transmembrane</keyword>
<feature type="transmembrane region" description="Helical" evidence="1">
    <location>
        <begin position="173"/>
        <end position="195"/>
    </location>
</feature>
<evidence type="ECO:0000313" key="3">
    <source>
        <dbReference type="Proteomes" id="UP000207598"/>
    </source>
</evidence>
<sequence length="315" mass="33597">MTGNGDPLTTPSTWRHPDRRAEVDAFVARHFTWPGTLRLHRAALGLDVLRAPVNVVMSPLLLLARLAAWIVRRLGLGRAADWLGNRRLLLRTDVAARVEADVLTDLLRVPLPDGALALGREGQIRAILAAPAYRTAIRSRGSVDEAQALAERIAGAVADYSGTRSAIAEFTSALFALTLGAFVFRAVTPGLLSMAPGVAQSMTHGTAVAEFPLGATLGAGWYAVFPVGPSPELVTVTVVGLVAAGSIVAAFAGTLADPVQAWLGIHRRRLLRLMDQVQAETAGHGLKPSLPREHLLARSFDLWDAALSLLRFLRG</sequence>
<keyword evidence="1" id="KW-0472">Membrane</keyword>
<protein>
    <submittedName>
        <fullName evidence="2">Uncharacterized protein</fullName>
    </submittedName>
</protein>
<evidence type="ECO:0000256" key="1">
    <source>
        <dbReference type="SAM" id="Phobius"/>
    </source>
</evidence>
<keyword evidence="1" id="KW-1133">Transmembrane helix</keyword>
<accession>A0A238KM39</accession>
<feature type="transmembrane region" description="Helical" evidence="1">
    <location>
        <begin position="237"/>
        <end position="265"/>
    </location>
</feature>
<proteinExistence type="predicted"/>
<name>A0A238KM39_9RHOB</name>
<dbReference type="AlphaFoldDB" id="A0A238KM39"/>
<dbReference type="RefSeq" id="WP_094021747.1">
    <property type="nucleotide sequence ID" value="NZ_FXYF01000007.1"/>
</dbReference>
<evidence type="ECO:0000313" key="2">
    <source>
        <dbReference type="EMBL" id="SMX43939.1"/>
    </source>
</evidence>
<keyword evidence="3" id="KW-1185">Reference proteome</keyword>